<dbReference type="SUPFAM" id="SSF52058">
    <property type="entry name" value="L domain-like"/>
    <property type="match status" value="1"/>
</dbReference>
<evidence type="ECO:0000313" key="2">
    <source>
        <dbReference type="Proteomes" id="UP001412067"/>
    </source>
</evidence>
<accession>A0ABR2LFU5</accession>
<dbReference type="EMBL" id="JBBWWR010000020">
    <property type="protein sequence ID" value="KAK8939914.1"/>
    <property type="molecule type" value="Genomic_DNA"/>
</dbReference>
<sequence length="51" mass="5998">MRQKLVRLNLTGNGFIHEISPAFSNLSHMRTLFLQRNQRLLYSQKSKNRPG</sequence>
<proteinExistence type="predicted"/>
<keyword evidence="2" id="KW-1185">Reference proteome</keyword>
<evidence type="ECO:0000313" key="1">
    <source>
        <dbReference type="EMBL" id="KAK8939914.1"/>
    </source>
</evidence>
<protein>
    <submittedName>
        <fullName evidence="1">Uncharacterized protein</fullName>
    </submittedName>
</protein>
<dbReference type="InterPro" id="IPR032675">
    <property type="entry name" value="LRR_dom_sf"/>
</dbReference>
<comment type="caution">
    <text evidence="1">The sequence shown here is derived from an EMBL/GenBank/DDBJ whole genome shotgun (WGS) entry which is preliminary data.</text>
</comment>
<dbReference type="Proteomes" id="UP001412067">
    <property type="component" value="Unassembled WGS sequence"/>
</dbReference>
<gene>
    <name evidence="1" type="ORF">KSP40_PGU012056</name>
</gene>
<organism evidence="1 2">
    <name type="scientific">Platanthera guangdongensis</name>
    <dbReference type="NCBI Taxonomy" id="2320717"/>
    <lineage>
        <taxon>Eukaryota</taxon>
        <taxon>Viridiplantae</taxon>
        <taxon>Streptophyta</taxon>
        <taxon>Embryophyta</taxon>
        <taxon>Tracheophyta</taxon>
        <taxon>Spermatophyta</taxon>
        <taxon>Magnoliopsida</taxon>
        <taxon>Liliopsida</taxon>
        <taxon>Asparagales</taxon>
        <taxon>Orchidaceae</taxon>
        <taxon>Orchidoideae</taxon>
        <taxon>Orchideae</taxon>
        <taxon>Orchidinae</taxon>
        <taxon>Platanthera</taxon>
    </lineage>
</organism>
<name>A0ABR2LFU5_9ASPA</name>
<reference evidence="1 2" key="1">
    <citation type="journal article" date="2022" name="Nat. Plants">
        <title>Genomes of leafy and leafless Platanthera orchids illuminate the evolution of mycoheterotrophy.</title>
        <authorList>
            <person name="Li M.H."/>
            <person name="Liu K.W."/>
            <person name="Li Z."/>
            <person name="Lu H.C."/>
            <person name="Ye Q.L."/>
            <person name="Zhang D."/>
            <person name="Wang J.Y."/>
            <person name="Li Y.F."/>
            <person name="Zhong Z.M."/>
            <person name="Liu X."/>
            <person name="Yu X."/>
            <person name="Liu D.K."/>
            <person name="Tu X.D."/>
            <person name="Liu B."/>
            <person name="Hao Y."/>
            <person name="Liao X.Y."/>
            <person name="Jiang Y.T."/>
            <person name="Sun W.H."/>
            <person name="Chen J."/>
            <person name="Chen Y.Q."/>
            <person name="Ai Y."/>
            <person name="Zhai J.W."/>
            <person name="Wu S.S."/>
            <person name="Zhou Z."/>
            <person name="Hsiao Y.Y."/>
            <person name="Wu W.L."/>
            <person name="Chen Y.Y."/>
            <person name="Lin Y.F."/>
            <person name="Hsu J.L."/>
            <person name="Li C.Y."/>
            <person name="Wang Z.W."/>
            <person name="Zhao X."/>
            <person name="Zhong W.Y."/>
            <person name="Ma X.K."/>
            <person name="Ma L."/>
            <person name="Huang J."/>
            <person name="Chen G.Z."/>
            <person name="Huang M.Z."/>
            <person name="Huang L."/>
            <person name="Peng D.H."/>
            <person name="Luo Y.B."/>
            <person name="Zou S.Q."/>
            <person name="Chen S.P."/>
            <person name="Lan S."/>
            <person name="Tsai W.C."/>
            <person name="Van de Peer Y."/>
            <person name="Liu Z.J."/>
        </authorList>
    </citation>
    <scope>NUCLEOTIDE SEQUENCE [LARGE SCALE GENOMIC DNA]</scope>
    <source>
        <strain evidence="1">Lor288</strain>
    </source>
</reference>
<dbReference type="Gene3D" id="3.80.10.10">
    <property type="entry name" value="Ribonuclease Inhibitor"/>
    <property type="match status" value="1"/>
</dbReference>